<feature type="domain" description="TRPM-like" evidence="12">
    <location>
        <begin position="444"/>
        <end position="692"/>
    </location>
</feature>
<keyword evidence="5" id="KW-0406">Ion transport</keyword>
<evidence type="ECO:0000256" key="7">
    <source>
        <dbReference type="ARBA" id="ARBA00023303"/>
    </source>
</evidence>
<dbReference type="InterPro" id="IPR050927">
    <property type="entry name" value="TRPM"/>
</dbReference>
<dbReference type="Proteomes" id="UP001163046">
    <property type="component" value="Unassembled WGS sequence"/>
</dbReference>
<dbReference type="SUPFAM" id="SSF81324">
    <property type="entry name" value="Voltage-gated potassium channels"/>
    <property type="match status" value="1"/>
</dbReference>
<feature type="domain" description="Ion transport" evidence="10">
    <location>
        <begin position="837"/>
        <end position="988"/>
    </location>
</feature>
<keyword evidence="4 9" id="KW-1133">Transmembrane helix</keyword>
<dbReference type="AlphaFoldDB" id="A0A9W9YR69"/>
<dbReference type="InterPro" id="IPR005821">
    <property type="entry name" value="Ion_trans_dom"/>
</dbReference>
<reference evidence="13" key="1">
    <citation type="submission" date="2023-01" db="EMBL/GenBank/DDBJ databases">
        <title>Genome assembly of the deep-sea coral Lophelia pertusa.</title>
        <authorList>
            <person name="Herrera S."/>
            <person name="Cordes E."/>
        </authorList>
    </citation>
    <scope>NUCLEOTIDE SEQUENCE</scope>
    <source>
        <strain evidence="13">USNM1676648</strain>
        <tissue evidence="13">Polyp</tissue>
    </source>
</reference>
<gene>
    <name evidence="13" type="primary">TRPM7_3</name>
    <name evidence="13" type="ORF">OS493_009685</name>
</gene>
<keyword evidence="13" id="KW-0808">Transferase</keyword>
<comment type="caution">
    <text evidence="13">The sequence shown here is derived from an EMBL/GenBank/DDBJ whole genome shotgun (WGS) entry which is preliminary data.</text>
</comment>
<feature type="domain" description="TRPM SLOG" evidence="11">
    <location>
        <begin position="118"/>
        <end position="390"/>
    </location>
</feature>
<feature type="region of interest" description="Disordered" evidence="8">
    <location>
        <begin position="1"/>
        <end position="41"/>
    </location>
</feature>
<keyword evidence="6 9" id="KW-0472">Membrane</keyword>
<dbReference type="Pfam" id="PF18139">
    <property type="entry name" value="LSDAT_euk"/>
    <property type="match status" value="1"/>
</dbReference>
<accession>A0A9W9YR69</accession>
<keyword evidence="3 9" id="KW-0812">Transmembrane</keyword>
<dbReference type="OrthoDB" id="6021586at2759"/>
<feature type="region of interest" description="Disordered" evidence="8">
    <location>
        <begin position="749"/>
        <end position="772"/>
    </location>
</feature>
<keyword evidence="2" id="KW-0813">Transport</keyword>
<dbReference type="PANTHER" id="PTHR13800:SF1">
    <property type="entry name" value="TRANSIENT RECEPTOR POTENTIAL CATION CHANNEL TRPM"/>
    <property type="match status" value="1"/>
</dbReference>
<feature type="transmembrane region" description="Helical" evidence="9">
    <location>
        <begin position="966"/>
        <end position="983"/>
    </location>
</feature>
<dbReference type="InterPro" id="IPR041491">
    <property type="entry name" value="TRPM_SLOG"/>
</dbReference>
<feature type="transmembrane region" description="Helical" evidence="9">
    <location>
        <begin position="832"/>
        <end position="851"/>
    </location>
</feature>
<evidence type="ECO:0000259" key="11">
    <source>
        <dbReference type="Pfam" id="PF18139"/>
    </source>
</evidence>
<evidence type="ECO:0000256" key="5">
    <source>
        <dbReference type="ARBA" id="ARBA00023065"/>
    </source>
</evidence>
<keyword evidence="13" id="KW-0675">Receptor</keyword>
<comment type="subcellular location">
    <subcellularLocation>
        <location evidence="1">Membrane</location>
        <topology evidence="1">Multi-pass membrane protein</topology>
    </subcellularLocation>
</comment>
<proteinExistence type="predicted"/>
<evidence type="ECO:0000313" key="13">
    <source>
        <dbReference type="EMBL" id="KAJ7363530.1"/>
    </source>
</evidence>
<keyword evidence="14" id="KW-1185">Reference proteome</keyword>
<evidence type="ECO:0000256" key="9">
    <source>
        <dbReference type="SAM" id="Phobius"/>
    </source>
</evidence>
<dbReference type="GO" id="GO:0030001">
    <property type="term" value="P:metal ion transport"/>
    <property type="evidence" value="ECO:0007669"/>
    <property type="project" value="TreeGrafter"/>
</dbReference>
<protein>
    <submittedName>
        <fullName evidence="13">Transient receptor putative cation channel sub M member 7</fullName>
        <ecNumber evidence="13">2.7.11.1</ecNumber>
    </submittedName>
</protein>
<evidence type="ECO:0000256" key="8">
    <source>
        <dbReference type="SAM" id="MobiDB-lite"/>
    </source>
</evidence>
<dbReference type="GO" id="GO:0004674">
    <property type="term" value="F:protein serine/threonine kinase activity"/>
    <property type="evidence" value="ECO:0007669"/>
    <property type="project" value="UniProtKB-EC"/>
</dbReference>
<evidence type="ECO:0000256" key="3">
    <source>
        <dbReference type="ARBA" id="ARBA00022692"/>
    </source>
</evidence>
<dbReference type="PANTHER" id="PTHR13800">
    <property type="entry name" value="TRANSIENT RECEPTOR POTENTIAL CATION CHANNEL, SUBFAMILY M, MEMBER 6"/>
    <property type="match status" value="1"/>
</dbReference>
<dbReference type="Pfam" id="PF00520">
    <property type="entry name" value="Ion_trans"/>
    <property type="match status" value="1"/>
</dbReference>
<evidence type="ECO:0000256" key="6">
    <source>
        <dbReference type="ARBA" id="ARBA00023136"/>
    </source>
</evidence>
<feature type="compositionally biased region" description="Acidic residues" evidence="8">
    <location>
        <begin position="752"/>
        <end position="762"/>
    </location>
</feature>
<name>A0A9W9YR69_9CNID</name>
<evidence type="ECO:0000313" key="14">
    <source>
        <dbReference type="Proteomes" id="UP001163046"/>
    </source>
</evidence>
<dbReference type="InterPro" id="IPR057366">
    <property type="entry name" value="TRPM-like"/>
</dbReference>
<sequence>MASNGHGKEGVGQYVQSSRMDVLDGTGDKPKRLTKRSQGKDSRINTVFKKRTCRQFIPSRKDVRRCCCGRLDEDHRPEATRVIPGRNVTWDVTRHTLEEPTNAYGELEFTGAGQTSRAKFIRISHDTDPEKVLRLLREEWKLDLPKLLISVTGGAKNFVLHPKLKHVLRQGLLKAAQTTGAWIITGGTNTGVMRHVGEAVKGHTVMSRGAQLLKDKASQLHLIGIATWGIVNGRTDLIDSKGVVTYHMTSSLLSKGASLDNNHSHFILVDDGRTGKYGGEIPFRASLQKCITKKKIAKSKSHGIPVVLLVLEGGPNTILSVLESVTSNPAVPVVIAEGSGRAADILAHAHGLVTSNDGSEHQQLLTRIQKAFPECNEEKCSELYHDVLKCMGNKRYITIFRVDEDGIDIDRAILRALLKAQHASAADQLSLALIWNRADIARTEIFTEDQKWEMDALEEAMMDALVNNRVEFANLLLENGVSISKFLTKSRLEELYKARKRSGSSAVFRQLIEKEKLDLQFTLSDVNDVIQRLLGSTYKGHGEEYNTITKGLEIDNTTMFVGGHQNHMAKAVHVTNPYNELLLWAVLCNMQKMALFMWERSDENLARALVAAKLYNAMAKLTECDDAKADITDELYAHVEEFKRLALGLLDQCFRKNEELTQQLLTYHLENWGGQTCLSLAVAIEHEEFLAHCSCQTLLTDIWTGAMKTTNRSSIKIMLGLLMPPTIFLLEFKTKQELLSMPVTLDEHEHDLAEEEEEEEETENKQENNAFRSSRAMNEDNMAIELRPLSRSESRELHRVPTYQRWTLETRVVKLRWGRKILEFYKAPVTKFWTNVFAYLAFLVLFSYLILVRQKNIPSICEIVLIIFVCTLCTEEIRQILHSEPPTLGSKFKDWASSKWNVLDGFAVVLFFVGLGLRLHPTTRSAGHVVYCLDVMLWIIRLLDMFSVSKHLGPYVVMIGRMTVDMLYFLVIMVIFFLAYGVAQQAILYPEEAASWSMVSGILFRPYFQVYGELFVDAPDTRKNSLRKKNAMVTL</sequence>
<dbReference type="Pfam" id="PF25508">
    <property type="entry name" value="TRPM2"/>
    <property type="match status" value="1"/>
</dbReference>
<keyword evidence="7" id="KW-0407">Ion channel</keyword>
<evidence type="ECO:0000256" key="1">
    <source>
        <dbReference type="ARBA" id="ARBA00004141"/>
    </source>
</evidence>
<dbReference type="EC" id="2.7.11.1" evidence="13"/>
<dbReference type="GO" id="GO:0005261">
    <property type="term" value="F:monoatomic cation channel activity"/>
    <property type="evidence" value="ECO:0007669"/>
    <property type="project" value="TreeGrafter"/>
</dbReference>
<evidence type="ECO:0000259" key="10">
    <source>
        <dbReference type="Pfam" id="PF00520"/>
    </source>
</evidence>
<dbReference type="EMBL" id="MU827305">
    <property type="protein sequence ID" value="KAJ7363530.1"/>
    <property type="molecule type" value="Genomic_DNA"/>
</dbReference>
<dbReference type="GO" id="GO:0005886">
    <property type="term" value="C:plasma membrane"/>
    <property type="evidence" value="ECO:0007669"/>
    <property type="project" value="TreeGrafter"/>
</dbReference>
<evidence type="ECO:0000256" key="2">
    <source>
        <dbReference type="ARBA" id="ARBA00022448"/>
    </source>
</evidence>
<evidence type="ECO:0000256" key="4">
    <source>
        <dbReference type="ARBA" id="ARBA00022989"/>
    </source>
</evidence>
<feature type="transmembrane region" description="Helical" evidence="9">
    <location>
        <begin position="900"/>
        <end position="917"/>
    </location>
</feature>
<evidence type="ECO:0000259" key="12">
    <source>
        <dbReference type="Pfam" id="PF25508"/>
    </source>
</evidence>
<organism evidence="13 14">
    <name type="scientific">Desmophyllum pertusum</name>
    <dbReference type="NCBI Taxonomy" id="174260"/>
    <lineage>
        <taxon>Eukaryota</taxon>
        <taxon>Metazoa</taxon>
        <taxon>Cnidaria</taxon>
        <taxon>Anthozoa</taxon>
        <taxon>Hexacorallia</taxon>
        <taxon>Scleractinia</taxon>
        <taxon>Caryophylliina</taxon>
        <taxon>Caryophylliidae</taxon>
        <taxon>Desmophyllum</taxon>
    </lineage>
</organism>